<dbReference type="InParanoid" id="Q7UHI3"/>
<dbReference type="Proteomes" id="UP000001025">
    <property type="component" value="Chromosome"/>
</dbReference>
<dbReference type="AlphaFoldDB" id="Q7UHI3"/>
<reference evidence="1 2" key="1">
    <citation type="journal article" date="2003" name="Proc. Natl. Acad. Sci. U.S.A.">
        <title>Complete genome sequence of the marine planctomycete Pirellula sp. strain 1.</title>
        <authorList>
            <person name="Gloeckner F.O."/>
            <person name="Kube M."/>
            <person name="Bauer M."/>
            <person name="Teeling H."/>
            <person name="Lombardot T."/>
            <person name="Ludwig W."/>
            <person name="Gade D."/>
            <person name="Beck A."/>
            <person name="Borzym K."/>
            <person name="Heitmann K."/>
            <person name="Rabus R."/>
            <person name="Schlesner H."/>
            <person name="Amann R."/>
            <person name="Reinhardt R."/>
        </authorList>
    </citation>
    <scope>NUCLEOTIDE SEQUENCE [LARGE SCALE GENOMIC DNA]</scope>
    <source>
        <strain evidence="2">DSM 10527 / NCIMB 13988 / SH1</strain>
    </source>
</reference>
<organism evidence="1 2">
    <name type="scientific">Rhodopirellula baltica (strain DSM 10527 / NCIMB 13988 / SH1)</name>
    <dbReference type="NCBI Taxonomy" id="243090"/>
    <lineage>
        <taxon>Bacteria</taxon>
        <taxon>Pseudomonadati</taxon>
        <taxon>Planctomycetota</taxon>
        <taxon>Planctomycetia</taxon>
        <taxon>Pirellulales</taxon>
        <taxon>Pirellulaceae</taxon>
        <taxon>Rhodopirellula</taxon>
    </lineage>
</organism>
<evidence type="ECO:0000313" key="2">
    <source>
        <dbReference type="Proteomes" id="UP000001025"/>
    </source>
</evidence>
<evidence type="ECO:0000313" key="1">
    <source>
        <dbReference type="EMBL" id="CAD77987.1"/>
    </source>
</evidence>
<gene>
    <name evidence="1" type="ordered locus">RB13183</name>
</gene>
<protein>
    <submittedName>
        <fullName evidence="1">Uncharacterized protein</fullName>
    </submittedName>
</protein>
<sequence>MNGAVRPNPILLKRQNLAMAWALLSFRAEIERMRLAWSTEALSRQRRGVVLFVVVPFDLEPEVLVNRRVGPTQGPESATC</sequence>
<name>Q7UHI3_RHOBA</name>
<dbReference type="EMBL" id="BX294156">
    <property type="protein sequence ID" value="CAD77987.1"/>
    <property type="molecule type" value="Genomic_DNA"/>
</dbReference>
<dbReference type="STRING" id="243090.RB13183"/>
<dbReference type="HOGENOM" id="CLU_2587364_0_0_0"/>
<accession>Q7UHI3</accession>
<dbReference type="EnsemblBacteria" id="CAD77987">
    <property type="protein sequence ID" value="CAD77987"/>
    <property type="gene ID" value="RB13183"/>
</dbReference>
<keyword evidence="2" id="KW-1185">Reference proteome</keyword>
<proteinExistence type="predicted"/>
<dbReference type="KEGG" id="rba:RB13183"/>